<evidence type="ECO:0000313" key="2">
    <source>
        <dbReference type="EMBL" id="NHN26727.1"/>
    </source>
</evidence>
<feature type="domain" description="BLUF" evidence="1">
    <location>
        <begin position="1"/>
        <end position="92"/>
    </location>
</feature>
<keyword evidence="3" id="KW-1185">Reference proteome</keyword>
<dbReference type="Gene3D" id="3.30.70.100">
    <property type="match status" value="1"/>
</dbReference>
<dbReference type="Pfam" id="PF04940">
    <property type="entry name" value="BLUF"/>
    <property type="match status" value="1"/>
</dbReference>
<sequence>MYRIIYLSSATTKFNNDEIIALLKTSRSNNETNGITGLLLYSDGNFLQIIEGKRKPLQKLYGKISMDSRHKNIIKVFEGNVSSRIYSNCKMGFNSIDREFHEKGTIKNTIYENYNTVVNNEDSIASIFIETFLKSSKEKIFIK</sequence>
<accession>A0ABX0IVB6</accession>
<dbReference type="InterPro" id="IPR007024">
    <property type="entry name" value="BLUF_domain"/>
</dbReference>
<name>A0ABX0IVB6_9FLAO</name>
<gene>
    <name evidence="2" type="ORF">FIA58_013660</name>
</gene>
<dbReference type="InterPro" id="IPR036046">
    <property type="entry name" value="Acylphosphatase-like_dom_sf"/>
</dbReference>
<dbReference type="EMBL" id="VEVQ02000009">
    <property type="protein sequence ID" value="NHN26727.1"/>
    <property type="molecule type" value="Genomic_DNA"/>
</dbReference>
<evidence type="ECO:0000313" key="3">
    <source>
        <dbReference type="Proteomes" id="UP000817854"/>
    </source>
</evidence>
<comment type="caution">
    <text evidence="2">The sequence shown here is derived from an EMBL/GenBank/DDBJ whole genome shotgun (WGS) entry which is preliminary data.</text>
</comment>
<dbReference type="SUPFAM" id="SSF54975">
    <property type="entry name" value="Acylphosphatase/BLUF domain-like"/>
    <property type="match status" value="1"/>
</dbReference>
<dbReference type="RefSeq" id="WP_140963048.1">
    <property type="nucleotide sequence ID" value="NZ_VEVQ02000009.1"/>
</dbReference>
<reference evidence="2 3" key="3">
    <citation type="submission" date="2020-02" db="EMBL/GenBank/DDBJ databases">
        <title>Flavobacterium profundi sp. nov., isolated from a deep-sea seamount.</title>
        <authorList>
            <person name="Zhang D.-C."/>
        </authorList>
    </citation>
    <scope>NUCLEOTIDE SEQUENCE [LARGE SCALE GENOMIC DNA]</scope>
    <source>
        <strain evidence="2 3">EC11</strain>
    </source>
</reference>
<reference evidence="2 3" key="2">
    <citation type="submission" date="2019-05" db="EMBL/GenBank/DDBJ databases">
        <authorList>
            <person name="Lianzixin W."/>
        </authorList>
    </citation>
    <scope>NUCLEOTIDE SEQUENCE [LARGE SCALE GENOMIC DNA]</scope>
    <source>
        <strain evidence="2 3">EC11</strain>
    </source>
</reference>
<dbReference type="PROSITE" id="PS50925">
    <property type="entry name" value="BLUF"/>
    <property type="match status" value="1"/>
</dbReference>
<proteinExistence type="predicted"/>
<dbReference type="Proteomes" id="UP000817854">
    <property type="component" value="Unassembled WGS sequence"/>
</dbReference>
<evidence type="ECO:0000259" key="1">
    <source>
        <dbReference type="PROSITE" id="PS50925"/>
    </source>
</evidence>
<reference evidence="3" key="1">
    <citation type="submission" date="2019-05" db="EMBL/GenBank/DDBJ databases">
        <title>Flavobacterium profundi sp. nov., isolated from a deep-sea seamount.</title>
        <authorList>
            <person name="Zhang D.-C."/>
        </authorList>
    </citation>
    <scope>NUCLEOTIDE SEQUENCE [LARGE SCALE GENOMIC DNA]</scope>
    <source>
        <strain evidence="3">EC11</strain>
    </source>
</reference>
<organism evidence="2 3">
    <name type="scientific">Flavobacterium jejuense</name>
    <dbReference type="NCBI Taxonomy" id="1544455"/>
    <lineage>
        <taxon>Bacteria</taxon>
        <taxon>Pseudomonadati</taxon>
        <taxon>Bacteroidota</taxon>
        <taxon>Flavobacteriia</taxon>
        <taxon>Flavobacteriales</taxon>
        <taxon>Flavobacteriaceae</taxon>
        <taxon>Flavobacterium</taxon>
    </lineage>
</organism>
<dbReference type="SMART" id="SM01034">
    <property type="entry name" value="BLUF"/>
    <property type="match status" value="1"/>
</dbReference>
<protein>
    <submittedName>
        <fullName evidence="2">BLUF domain-containing protein</fullName>
    </submittedName>
</protein>